<dbReference type="PANTHER" id="PTHR43205:SF7">
    <property type="entry name" value="PROSTAGLANDIN REDUCTASE 1"/>
    <property type="match status" value="1"/>
</dbReference>
<dbReference type="InterPro" id="IPR011032">
    <property type="entry name" value="GroES-like_sf"/>
</dbReference>
<sequence>MPPLPHLPQAPKKAHQMVNETKAPVSILIPDWRGIGGIAPQIKRPSPPAPKFGLFAAERLKTGPVRPILEGTLPQERDMTQSDTTNRRIVLAERPQGLPDDNTLRLEQADIPTAGKGEMLLRTVYLSLDPYMRGRMNDAKSYAEPVKLGEVMTGQVVAQVVTSDVKGFAEGDYVLAGSGWQDYAVSDGTQVLNLGSDPDHPSWALGIMGMPGYTAYAGLLKIGEPKEGETVVVAAASGPVGATVGQIAKLKGCRVVGVAGGPEKCAHVVDNLGFDACIDHKADDFADQLKQACPDGIDVYFENVGGKVLYGVLPLLNPFARMPVCGMVAWYNLPGLPDAPDMGPVIMGTILRMKVKVQGFIIFDSFGPDTYKEFARDMGQWLKDGKVKYKEQVVEGLENAPKALNDLLEGRSFGKMVVKV</sequence>
<keyword evidence="4" id="KW-1185">Reference proteome</keyword>
<name>S9RRI9_9RHOB</name>
<proteinExistence type="predicted"/>
<dbReference type="Gene3D" id="3.40.50.720">
    <property type="entry name" value="NAD(P)-binding Rossmann-like Domain"/>
    <property type="match status" value="1"/>
</dbReference>
<dbReference type="PANTHER" id="PTHR43205">
    <property type="entry name" value="PROSTAGLANDIN REDUCTASE"/>
    <property type="match status" value="1"/>
</dbReference>
<accession>S9RRI9</accession>
<dbReference type="HOGENOM" id="CLU_026673_29_3_5"/>
<dbReference type="AlphaFoldDB" id="S9RRI9"/>
<dbReference type="InterPro" id="IPR045010">
    <property type="entry name" value="MDR_fam"/>
</dbReference>
<gene>
    <name evidence="3" type="ORF">thalar_00840</name>
</gene>
<dbReference type="eggNOG" id="COG2130">
    <property type="taxonomic scope" value="Bacteria"/>
</dbReference>
<protein>
    <submittedName>
        <fullName evidence="3">Oxidoreductase YncB</fullName>
    </submittedName>
</protein>
<dbReference type="InterPro" id="IPR020843">
    <property type="entry name" value="ER"/>
</dbReference>
<dbReference type="CDD" id="cd05288">
    <property type="entry name" value="PGDH"/>
    <property type="match status" value="1"/>
</dbReference>
<keyword evidence="1" id="KW-0560">Oxidoreductase</keyword>
<dbReference type="STRING" id="1123360.thalar_00840"/>
<dbReference type="Proteomes" id="UP000015351">
    <property type="component" value="Unassembled WGS sequence"/>
</dbReference>
<dbReference type="GO" id="GO:0016628">
    <property type="term" value="F:oxidoreductase activity, acting on the CH-CH group of donors, NAD or NADP as acceptor"/>
    <property type="evidence" value="ECO:0007669"/>
    <property type="project" value="InterPro"/>
</dbReference>
<evidence type="ECO:0000259" key="2">
    <source>
        <dbReference type="SMART" id="SM00829"/>
    </source>
</evidence>
<dbReference type="Pfam" id="PF16884">
    <property type="entry name" value="ADH_N_2"/>
    <property type="match status" value="1"/>
</dbReference>
<dbReference type="SUPFAM" id="SSF50129">
    <property type="entry name" value="GroES-like"/>
    <property type="match status" value="2"/>
</dbReference>
<comment type="caution">
    <text evidence="3">The sequence shown here is derived from an EMBL/GenBank/DDBJ whole genome shotgun (WGS) entry which is preliminary data.</text>
</comment>
<dbReference type="EMBL" id="AONI01000008">
    <property type="protein sequence ID" value="EPX80620.1"/>
    <property type="molecule type" value="Genomic_DNA"/>
</dbReference>
<dbReference type="FunFam" id="3.40.50.720:FF:000121">
    <property type="entry name" value="Prostaglandin reductase 2"/>
    <property type="match status" value="1"/>
</dbReference>
<dbReference type="InterPro" id="IPR041694">
    <property type="entry name" value="ADH_N_2"/>
</dbReference>
<dbReference type="PATRIC" id="fig|1123360.3.peg.830"/>
<evidence type="ECO:0000313" key="4">
    <source>
        <dbReference type="Proteomes" id="UP000015351"/>
    </source>
</evidence>
<dbReference type="Gene3D" id="3.90.180.10">
    <property type="entry name" value="Medium-chain alcohol dehydrogenases, catalytic domain"/>
    <property type="match status" value="1"/>
</dbReference>
<dbReference type="InterPro" id="IPR013149">
    <property type="entry name" value="ADH-like_C"/>
</dbReference>
<reference evidence="4" key="1">
    <citation type="journal article" date="2013" name="Stand. Genomic Sci.">
        <title>Genome sequence of the Litoreibacter arenae type strain (DSM 19593(T)), a member of the Roseobacter clade isolated from sea sand.</title>
        <authorList>
            <person name="Riedel T."/>
            <person name="Fiebig A."/>
            <person name="Petersen J."/>
            <person name="Gronow S."/>
            <person name="Kyrpides N.C."/>
            <person name="Goker M."/>
            <person name="Klenk H.P."/>
        </authorList>
    </citation>
    <scope>NUCLEOTIDE SEQUENCE [LARGE SCALE GENOMIC DNA]</scope>
    <source>
        <strain evidence="4">DSM 19593</strain>
    </source>
</reference>
<evidence type="ECO:0000313" key="3">
    <source>
        <dbReference type="EMBL" id="EPX80620.1"/>
    </source>
</evidence>
<dbReference type="SUPFAM" id="SSF51735">
    <property type="entry name" value="NAD(P)-binding Rossmann-fold domains"/>
    <property type="match status" value="1"/>
</dbReference>
<evidence type="ECO:0000256" key="1">
    <source>
        <dbReference type="ARBA" id="ARBA00023002"/>
    </source>
</evidence>
<organism evidence="3 4">
    <name type="scientific">Litoreibacter arenae DSM 19593</name>
    <dbReference type="NCBI Taxonomy" id="1123360"/>
    <lineage>
        <taxon>Bacteria</taxon>
        <taxon>Pseudomonadati</taxon>
        <taxon>Pseudomonadota</taxon>
        <taxon>Alphaproteobacteria</taxon>
        <taxon>Rhodobacterales</taxon>
        <taxon>Roseobacteraceae</taxon>
        <taxon>Litoreibacter</taxon>
    </lineage>
</organism>
<dbReference type="SMART" id="SM00829">
    <property type="entry name" value="PKS_ER"/>
    <property type="match status" value="1"/>
</dbReference>
<dbReference type="Pfam" id="PF00107">
    <property type="entry name" value="ADH_zinc_N"/>
    <property type="match status" value="1"/>
</dbReference>
<dbReference type="InterPro" id="IPR036291">
    <property type="entry name" value="NAD(P)-bd_dom_sf"/>
</dbReference>
<feature type="domain" description="Enoyl reductase (ER)" evidence="2">
    <location>
        <begin position="97"/>
        <end position="418"/>
    </location>
</feature>